<dbReference type="AlphaFoldDB" id="A0A5B8SVC0"/>
<dbReference type="GO" id="GO:0004368">
    <property type="term" value="F:glycerol-3-phosphate dehydrogenase (quinone) activity"/>
    <property type="evidence" value="ECO:0007669"/>
    <property type="project" value="InterPro"/>
</dbReference>
<evidence type="ECO:0000256" key="4">
    <source>
        <dbReference type="ARBA" id="ARBA00022827"/>
    </source>
</evidence>
<gene>
    <name evidence="9" type="ORF">FGL86_17635</name>
</gene>
<organism evidence="9 10">
    <name type="scientific">Pistricoccus aurantiacus</name>
    <dbReference type="NCBI Taxonomy" id="1883414"/>
    <lineage>
        <taxon>Bacteria</taxon>
        <taxon>Pseudomonadati</taxon>
        <taxon>Pseudomonadota</taxon>
        <taxon>Gammaproteobacteria</taxon>
        <taxon>Oceanospirillales</taxon>
        <taxon>Halomonadaceae</taxon>
        <taxon>Pistricoccus</taxon>
    </lineage>
</organism>
<evidence type="ECO:0000313" key="10">
    <source>
        <dbReference type="Proteomes" id="UP000321272"/>
    </source>
</evidence>
<evidence type="ECO:0000256" key="6">
    <source>
        <dbReference type="SAM" id="MobiDB-lite"/>
    </source>
</evidence>
<feature type="region of interest" description="Disordered" evidence="6">
    <location>
        <begin position="535"/>
        <end position="559"/>
    </location>
</feature>
<dbReference type="Gene3D" id="1.10.8.870">
    <property type="entry name" value="Alpha-glycerophosphate oxidase, cap domain"/>
    <property type="match status" value="1"/>
</dbReference>
<sequence>MQLRNSNIEKLTDDAFDVLIIGGGINGASAAAALAGKGVRVALIDRGDFASGTSMHSSNLVWGGIKYMESYDFALVRKLCKSRNHLIKSFPSTVQEIRFLTTIAKGFRYRPSYLWSGTWLYWFMGNCFTRMPSFLTPKAIKHRESIIDTREAVGGFEYSDAYLHDNDARFVFNFVRTALNHGTVAANYVESLGAQRENDTWIVQARNVMTEDTFDIRAKVLINAAGPWVDEHNALSKQQTPHKHAYSKGIHLIVPRLTDRRRVLAFFDDEGRLFFVIPMGPRTCIGTTDTRMESPEVQVTDDDIQFVLDNINKRLTLEKPLSRDDIIATRCGVRSLAVKPGSGKNRDFLQLSRKHAIDTHEGDAHISIFGGKLTDCLNVGEEVVEEVKRLGVTISHPNYRWYGEPPAPVKREFMHQAQLMELDAMTPADSSEPLSIRLWRRYGAGALAMLEKIREDPRQGELLIEGTEYLRCELDQARHREMIVRLEDFLRRRSKISLVVRDEEIRHSPGLKEACEILFGDQAKARFDEYFNRHGDHGAEAPSHANEKDGAPHFETLKW</sequence>
<dbReference type="GO" id="GO:0046168">
    <property type="term" value="P:glycerol-3-phosphate catabolic process"/>
    <property type="evidence" value="ECO:0007669"/>
    <property type="project" value="TreeGrafter"/>
</dbReference>
<dbReference type="InterPro" id="IPR036188">
    <property type="entry name" value="FAD/NAD-bd_sf"/>
</dbReference>
<dbReference type="KEGG" id="paur:FGL86_17635"/>
<dbReference type="InterPro" id="IPR038299">
    <property type="entry name" value="DAO_C_sf"/>
</dbReference>
<dbReference type="SUPFAM" id="SSF51905">
    <property type="entry name" value="FAD/NAD(P)-binding domain"/>
    <property type="match status" value="1"/>
</dbReference>
<name>A0A5B8SVC0_9GAMM</name>
<dbReference type="InterPro" id="IPR006076">
    <property type="entry name" value="FAD-dep_OxRdtase"/>
</dbReference>
<dbReference type="PANTHER" id="PTHR11985">
    <property type="entry name" value="GLYCEROL-3-PHOSPHATE DEHYDROGENASE"/>
    <property type="match status" value="1"/>
</dbReference>
<evidence type="ECO:0000256" key="3">
    <source>
        <dbReference type="ARBA" id="ARBA00022630"/>
    </source>
</evidence>
<dbReference type="OrthoDB" id="9766796at2"/>
<feature type="domain" description="FAD dependent oxidoreductase" evidence="7">
    <location>
        <begin position="17"/>
        <end position="336"/>
    </location>
</feature>
<dbReference type="Pfam" id="PF01266">
    <property type="entry name" value="DAO"/>
    <property type="match status" value="1"/>
</dbReference>
<dbReference type="InterPro" id="IPR031656">
    <property type="entry name" value="DAO_C"/>
</dbReference>
<accession>A0A5B8SVC0</accession>
<evidence type="ECO:0000256" key="5">
    <source>
        <dbReference type="ARBA" id="ARBA00023002"/>
    </source>
</evidence>
<comment type="similarity">
    <text evidence="2">Belongs to the FAD-dependent glycerol-3-phosphate dehydrogenase family.</text>
</comment>
<keyword evidence="4" id="KW-0274">FAD</keyword>
<feature type="domain" description="Alpha-glycerophosphate oxidase C-terminal" evidence="8">
    <location>
        <begin position="435"/>
        <end position="504"/>
    </location>
</feature>
<keyword evidence="10" id="KW-1185">Reference proteome</keyword>
<dbReference type="Pfam" id="PF16901">
    <property type="entry name" value="DAO_C"/>
    <property type="match status" value="1"/>
</dbReference>
<dbReference type="EMBL" id="CP042382">
    <property type="protein sequence ID" value="QEA40716.1"/>
    <property type="molecule type" value="Genomic_DNA"/>
</dbReference>
<proteinExistence type="inferred from homology"/>
<dbReference type="PANTHER" id="PTHR11985:SF15">
    <property type="entry name" value="GLYCEROL-3-PHOSPHATE DEHYDROGENASE, MITOCHONDRIAL"/>
    <property type="match status" value="1"/>
</dbReference>
<evidence type="ECO:0000259" key="8">
    <source>
        <dbReference type="Pfam" id="PF16901"/>
    </source>
</evidence>
<keyword evidence="5" id="KW-0560">Oxidoreductase</keyword>
<dbReference type="Gene3D" id="3.30.9.10">
    <property type="entry name" value="D-Amino Acid Oxidase, subunit A, domain 2"/>
    <property type="match status" value="1"/>
</dbReference>
<dbReference type="Gene3D" id="3.50.50.60">
    <property type="entry name" value="FAD/NAD(P)-binding domain"/>
    <property type="match status" value="1"/>
</dbReference>
<evidence type="ECO:0000256" key="1">
    <source>
        <dbReference type="ARBA" id="ARBA00001974"/>
    </source>
</evidence>
<dbReference type="RefSeq" id="WP_147185981.1">
    <property type="nucleotide sequence ID" value="NZ_CP042382.1"/>
</dbReference>
<dbReference type="PRINTS" id="PR01001">
    <property type="entry name" value="FADG3PDH"/>
</dbReference>
<evidence type="ECO:0000313" key="9">
    <source>
        <dbReference type="EMBL" id="QEA40716.1"/>
    </source>
</evidence>
<evidence type="ECO:0000259" key="7">
    <source>
        <dbReference type="Pfam" id="PF01266"/>
    </source>
</evidence>
<protein>
    <submittedName>
        <fullName evidence="9">Glycerol-3-phosphate dehydrogenase/oxidase</fullName>
    </submittedName>
</protein>
<comment type="cofactor">
    <cofactor evidence="1">
        <name>FAD</name>
        <dbReference type="ChEBI" id="CHEBI:57692"/>
    </cofactor>
</comment>
<keyword evidence="3" id="KW-0285">Flavoprotein</keyword>
<dbReference type="InterPro" id="IPR000447">
    <property type="entry name" value="G3P_DH_FAD-dep"/>
</dbReference>
<evidence type="ECO:0000256" key="2">
    <source>
        <dbReference type="ARBA" id="ARBA00007330"/>
    </source>
</evidence>
<reference evidence="9 10" key="1">
    <citation type="submission" date="2019-06" db="EMBL/GenBank/DDBJ databases">
        <title>Genome analyses of bacteria isolated from kimchi.</title>
        <authorList>
            <person name="Lee S."/>
            <person name="Ahn S."/>
            <person name="Roh S."/>
        </authorList>
    </citation>
    <scope>NUCLEOTIDE SEQUENCE [LARGE SCALE GENOMIC DNA]</scope>
    <source>
        <strain evidence="9 10">CBA4606</strain>
    </source>
</reference>
<dbReference type="Proteomes" id="UP000321272">
    <property type="component" value="Chromosome"/>
</dbReference>